<dbReference type="AlphaFoldDB" id="U5CY66"/>
<evidence type="ECO:0000256" key="2">
    <source>
        <dbReference type="ARBA" id="ARBA00022704"/>
    </source>
</evidence>
<dbReference type="SUPFAM" id="SSF54403">
    <property type="entry name" value="Cystatin/monellin"/>
    <property type="match status" value="1"/>
</dbReference>
<evidence type="ECO:0000256" key="1">
    <source>
        <dbReference type="ARBA" id="ARBA00022690"/>
    </source>
</evidence>
<reference evidence="5" key="1">
    <citation type="journal article" date="2013" name="Science">
        <title>The Amborella genome and the evolution of flowering plants.</title>
        <authorList>
            <consortium name="Amborella Genome Project"/>
        </authorList>
    </citation>
    <scope>NUCLEOTIDE SEQUENCE [LARGE SCALE GENOMIC DNA]</scope>
</reference>
<evidence type="ECO:0000259" key="3">
    <source>
        <dbReference type="Pfam" id="PF00031"/>
    </source>
</evidence>
<keyword evidence="5" id="KW-1185">Reference proteome</keyword>
<feature type="domain" description="Cystatin" evidence="3">
    <location>
        <begin position="10"/>
        <end position="74"/>
    </location>
</feature>
<dbReference type="InterPro" id="IPR046350">
    <property type="entry name" value="Cystatin_sf"/>
</dbReference>
<dbReference type="GO" id="GO:0004869">
    <property type="term" value="F:cysteine-type endopeptidase inhibitor activity"/>
    <property type="evidence" value="ECO:0000318"/>
    <property type="project" value="GO_Central"/>
</dbReference>
<organism evidence="4 5">
    <name type="scientific">Amborella trichopoda</name>
    <dbReference type="NCBI Taxonomy" id="13333"/>
    <lineage>
        <taxon>Eukaryota</taxon>
        <taxon>Viridiplantae</taxon>
        <taxon>Streptophyta</taxon>
        <taxon>Embryophyta</taxon>
        <taxon>Tracheophyta</taxon>
        <taxon>Spermatophyta</taxon>
        <taxon>Magnoliopsida</taxon>
        <taxon>Amborellales</taxon>
        <taxon>Amborellaceae</taxon>
        <taxon>Amborella</taxon>
    </lineage>
</organism>
<dbReference type="EMBL" id="KI392237">
    <property type="protein sequence ID" value="ERN18291.1"/>
    <property type="molecule type" value="Genomic_DNA"/>
</dbReference>
<dbReference type="Proteomes" id="UP000017836">
    <property type="component" value="Unassembled WGS sequence"/>
</dbReference>
<dbReference type="Pfam" id="PF00031">
    <property type="entry name" value="Cystatin"/>
    <property type="match status" value="1"/>
</dbReference>
<dbReference type="Gramene" id="ERN18291">
    <property type="protein sequence ID" value="ERN18291"/>
    <property type="gene ID" value="AMTR_s00055p00162350"/>
</dbReference>
<evidence type="ECO:0000313" key="5">
    <source>
        <dbReference type="Proteomes" id="UP000017836"/>
    </source>
</evidence>
<keyword evidence="1" id="KW-0646">Protease inhibitor</keyword>
<accession>U5CY66</accession>
<sequence>MALDTSAKNGGYSEAQPNRTYVQYLCEFAVSIYNNRNGLNISFISVVEAQMQWVTGINYKMALQALEDQFTMVDVKKLTLFEPVLA</sequence>
<protein>
    <recommendedName>
        <fullName evidence="3">Cystatin domain-containing protein</fullName>
    </recommendedName>
</protein>
<dbReference type="HOGENOM" id="CLU_2500938_0_0_1"/>
<dbReference type="Gene3D" id="3.10.450.10">
    <property type="match status" value="1"/>
</dbReference>
<dbReference type="InterPro" id="IPR000010">
    <property type="entry name" value="Cystatin_dom"/>
</dbReference>
<gene>
    <name evidence="4" type="ORF">AMTR_s00055p00162350</name>
</gene>
<evidence type="ECO:0000313" key="4">
    <source>
        <dbReference type="EMBL" id="ERN18291.1"/>
    </source>
</evidence>
<name>U5CY66_AMBTC</name>
<keyword evidence="2" id="KW-0789">Thiol protease inhibitor</keyword>
<proteinExistence type="predicted"/>
<dbReference type="CDD" id="cd00042">
    <property type="entry name" value="CY"/>
    <property type="match status" value="1"/>
</dbReference>